<dbReference type="Pfam" id="PF05988">
    <property type="entry name" value="DUF899"/>
    <property type="match status" value="1"/>
</dbReference>
<evidence type="ECO:0000313" key="2">
    <source>
        <dbReference type="Proteomes" id="UP001235874"/>
    </source>
</evidence>
<dbReference type="Gene3D" id="3.40.30.10">
    <property type="entry name" value="Glutaredoxin"/>
    <property type="match status" value="1"/>
</dbReference>
<reference evidence="1 2" key="1">
    <citation type="submission" date="2023-07" db="EMBL/GenBank/DDBJ databases">
        <title>Micromonospora profundi TRM 95458 converts glycerol to a new osmotic compound.</title>
        <authorList>
            <person name="Lu D."/>
        </authorList>
    </citation>
    <scope>NUCLEOTIDE SEQUENCE [LARGE SCALE GENOMIC DNA]</scope>
    <source>
        <strain evidence="1 2">TRM95458</strain>
    </source>
</reference>
<proteinExistence type="predicted"/>
<gene>
    <name evidence="1" type="ORF">Q3V37_18445</name>
</gene>
<evidence type="ECO:0000313" key="1">
    <source>
        <dbReference type="EMBL" id="WLS43386.1"/>
    </source>
</evidence>
<protein>
    <submittedName>
        <fullName evidence="1">DUF899 domain-containing protein</fullName>
    </submittedName>
</protein>
<sequence>MSCCADGSTSRATATTQAPADRAQWLAARKALLEREKELTRARDAVTRERQALPMLTVDTDYTFIAPGGRRLSLLDLFEGRRQLITYHFMGSLEGYGWCPICSFWVDNIGHLAHLHARDTTLVVVSPEPPAETEQFVKRMGWTVPFVSCHGTTFYEDFHVRLDDDDPEPEMPGVSTFLREGDVVRYAYSTYRRGSDLLNNTYNYLDLTPLGRQEDHLEDKMDWVRHHDDYEEMVIGS</sequence>
<dbReference type="InterPro" id="IPR010296">
    <property type="entry name" value="DUF899_thioredox"/>
</dbReference>
<dbReference type="AlphaFoldDB" id="A0AAJ6HML2"/>
<dbReference type="InterPro" id="IPR036249">
    <property type="entry name" value="Thioredoxin-like_sf"/>
</dbReference>
<accession>A0AAJ6HML2</accession>
<organism evidence="1 2">
    <name type="scientific">Micromonospora profundi</name>
    <dbReference type="NCBI Taxonomy" id="1420889"/>
    <lineage>
        <taxon>Bacteria</taxon>
        <taxon>Bacillati</taxon>
        <taxon>Actinomycetota</taxon>
        <taxon>Actinomycetes</taxon>
        <taxon>Micromonosporales</taxon>
        <taxon>Micromonosporaceae</taxon>
        <taxon>Micromonospora</taxon>
    </lineage>
</organism>
<dbReference type="RefSeq" id="WP_306270826.1">
    <property type="nucleotide sequence ID" value="NZ_CP130472.1"/>
</dbReference>
<name>A0AAJ6HML2_9ACTN</name>
<dbReference type="SUPFAM" id="SSF52833">
    <property type="entry name" value="Thioredoxin-like"/>
    <property type="match status" value="1"/>
</dbReference>
<dbReference type="Proteomes" id="UP001235874">
    <property type="component" value="Chromosome"/>
</dbReference>
<dbReference type="KEGG" id="mprn:Q3V37_18445"/>
<keyword evidence="2" id="KW-1185">Reference proteome</keyword>
<dbReference type="EMBL" id="CP130472">
    <property type="protein sequence ID" value="WLS43386.1"/>
    <property type="molecule type" value="Genomic_DNA"/>
</dbReference>